<gene>
    <name evidence="2" type="ORF">OBRU01_13733</name>
</gene>
<keyword evidence="1" id="KW-0472">Membrane</keyword>
<evidence type="ECO:0000256" key="1">
    <source>
        <dbReference type="SAM" id="Phobius"/>
    </source>
</evidence>
<keyword evidence="3" id="KW-1185">Reference proteome</keyword>
<feature type="non-terminal residue" evidence="2">
    <location>
        <position position="1"/>
    </location>
</feature>
<keyword evidence="1" id="KW-0812">Transmembrane</keyword>
<name>A0A0L7L7G3_OPEBR</name>
<accession>A0A0L7L7G3</accession>
<comment type="caution">
    <text evidence="2">The sequence shown here is derived from an EMBL/GenBank/DDBJ whole genome shotgun (WGS) entry which is preliminary data.</text>
</comment>
<sequence>MTNCCTALLGATVMLMFGIYWATSGLKDHLAISYIALDFYTPNPSLGYSYWILIASVTCNLTNAGLITLRAFLLERDPPPPTI</sequence>
<keyword evidence="1" id="KW-1133">Transmembrane helix</keyword>
<proteinExistence type="predicted"/>
<reference evidence="2 3" key="1">
    <citation type="journal article" date="2015" name="Genome Biol. Evol.">
        <title>The genome of winter moth (Operophtera brumata) provides a genomic perspective on sexual dimorphism and phenology.</title>
        <authorList>
            <person name="Derks M.F."/>
            <person name="Smit S."/>
            <person name="Salis L."/>
            <person name="Schijlen E."/>
            <person name="Bossers A."/>
            <person name="Mateman C."/>
            <person name="Pijl A.S."/>
            <person name="de Ridder D."/>
            <person name="Groenen M.A."/>
            <person name="Visser M.E."/>
            <person name="Megens H.J."/>
        </authorList>
    </citation>
    <scope>NUCLEOTIDE SEQUENCE [LARGE SCALE GENOMIC DNA]</scope>
    <source>
        <strain evidence="2">WM2013NL</strain>
        <tissue evidence="2">Head and thorax</tissue>
    </source>
</reference>
<evidence type="ECO:0000313" key="2">
    <source>
        <dbReference type="EMBL" id="KOB71442.1"/>
    </source>
</evidence>
<protein>
    <submittedName>
        <fullName evidence="2">Clarin-1</fullName>
    </submittedName>
</protein>
<feature type="transmembrane region" description="Helical" evidence="1">
    <location>
        <begin position="48"/>
        <end position="73"/>
    </location>
</feature>
<evidence type="ECO:0000313" key="3">
    <source>
        <dbReference type="Proteomes" id="UP000037510"/>
    </source>
</evidence>
<organism evidence="2 3">
    <name type="scientific">Operophtera brumata</name>
    <name type="common">Winter moth</name>
    <name type="synonym">Phalaena brumata</name>
    <dbReference type="NCBI Taxonomy" id="104452"/>
    <lineage>
        <taxon>Eukaryota</taxon>
        <taxon>Metazoa</taxon>
        <taxon>Ecdysozoa</taxon>
        <taxon>Arthropoda</taxon>
        <taxon>Hexapoda</taxon>
        <taxon>Insecta</taxon>
        <taxon>Pterygota</taxon>
        <taxon>Neoptera</taxon>
        <taxon>Endopterygota</taxon>
        <taxon>Lepidoptera</taxon>
        <taxon>Glossata</taxon>
        <taxon>Ditrysia</taxon>
        <taxon>Geometroidea</taxon>
        <taxon>Geometridae</taxon>
        <taxon>Larentiinae</taxon>
        <taxon>Operophtera</taxon>
    </lineage>
</organism>
<dbReference type="Proteomes" id="UP000037510">
    <property type="component" value="Unassembled WGS sequence"/>
</dbReference>
<dbReference type="AlphaFoldDB" id="A0A0L7L7G3"/>
<dbReference type="EMBL" id="JTDY01002424">
    <property type="protein sequence ID" value="KOB71442.1"/>
    <property type="molecule type" value="Genomic_DNA"/>
</dbReference>
<feature type="non-terminal residue" evidence="2">
    <location>
        <position position="83"/>
    </location>
</feature>